<dbReference type="Proteomes" id="UP000499080">
    <property type="component" value="Unassembled WGS sequence"/>
</dbReference>
<name>A0A4Y2E4S6_ARAVE</name>
<protein>
    <submittedName>
        <fullName evidence="1">Uncharacterized protein</fullName>
    </submittedName>
</protein>
<proteinExistence type="predicted"/>
<gene>
    <name evidence="1" type="ORF">AVEN_208506_1</name>
</gene>
<comment type="caution">
    <text evidence="1">The sequence shown here is derived from an EMBL/GenBank/DDBJ whole genome shotgun (WGS) entry which is preliminary data.</text>
</comment>
<evidence type="ECO:0000313" key="1">
    <source>
        <dbReference type="EMBL" id="GBM23871.1"/>
    </source>
</evidence>
<evidence type="ECO:0000313" key="2">
    <source>
        <dbReference type="Proteomes" id="UP000499080"/>
    </source>
</evidence>
<organism evidence="1 2">
    <name type="scientific">Araneus ventricosus</name>
    <name type="common">Orbweaver spider</name>
    <name type="synonym">Epeira ventricosa</name>
    <dbReference type="NCBI Taxonomy" id="182803"/>
    <lineage>
        <taxon>Eukaryota</taxon>
        <taxon>Metazoa</taxon>
        <taxon>Ecdysozoa</taxon>
        <taxon>Arthropoda</taxon>
        <taxon>Chelicerata</taxon>
        <taxon>Arachnida</taxon>
        <taxon>Araneae</taxon>
        <taxon>Araneomorphae</taxon>
        <taxon>Entelegynae</taxon>
        <taxon>Araneoidea</taxon>
        <taxon>Araneidae</taxon>
        <taxon>Araneus</taxon>
    </lineage>
</organism>
<accession>A0A4Y2E4S6</accession>
<keyword evidence="2" id="KW-1185">Reference proteome</keyword>
<reference evidence="1 2" key="1">
    <citation type="journal article" date="2019" name="Sci. Rep.">
        <title>Orb-weaving spider Araneus ventricosus genome elucidates the spidroin gene catalogue.</title>
        <authorList>
            <person name="Kono N."/>
            <person name="Nakamura H."/>
            <person name="Ohtoshi R."/>
            <person name="Moran D.A.P."/>
            <person name="Shinohara A."/>
            <person name="Yoshida Y."/>
            <person name="Fujiwara M."/>
            <person name="Mori M."/>
            <person name="Tomita M."/>
            <person name="Arakawa K."/>
        </authorList>
    </citation>
    <scope>NUCLEOTIDE SEQUENCE [LARGE SCALE GENOMIC DNA]</scope>
</reference>
<dbReference type="AlphaFoldDB" id="A0A4Y2E4S6"/>
<sequence length="119" mass="14050">MDQHTGRKLSDFVQNLMEIYNFGVKPAYQTSSVYLSAFLSYRVQRRAEKQTQLQNCVFRLQGGIKRGDSSKSRGRMTIATLYFVHKKEEKNYHQRDKERDKKNYYVSSMLTKAQQLKVV</sequence>
<dbReference type="EMBL" id="BGPR01000505">
    <property type="protein sequence ID" value="GBM23871.1"/>
    <property type="molecule type" value="Genomic_DNA"/>
</dbReference>